<reference evidence="3" key="1">
    <citation type="journal article" date="2018" name="Genome Biol.">
        <title>SKESA: strategic k-mer extension for scrupulous assemblies.</title>
        <authorList>
            <person name="Souvorov A."/>
            <person name="Agarwala R."/>
            <person name="Lipman D.J."/>
        </authorList>
    </citation>
    <scope>NUCLEOTIDE SEQUENCE</scope>
    <source>
        <strain evidence="3">BCW_3452</strain>
    </source>
</reference>
<comment type="caution">
    <text evidence="3">The sequence shown here is derived from an EMBL/GenBank/DDBJ whole genome shotgun (WGS) entry which is preliminary data.</text>
</comment>
<reference evidence="4" key="3">
    <citation type="submission" date="2021-03" db="EMBL/GenBank/DDBJ databases">
        <title>Study of the foodborne Vibrio vulnificus isolates from China.</title>
        <authorList>
            <person name="Zheng Z."/>
            <person name="Ye L."/>
        </authorList>
    </citation>
    <scope>NUCLEOTIDE SEQUENCE</scope>
    <source>
        <strain evidence="4">Vv1582</strain>
    </source>
</reference>
<evidence type="ECO:0000259" key="2">
    <source>
        <dbReference type="Pfam" id="PF02579"/>
    </source>
</evidence>
<accession>A0A087IN39</accession>
<dbReference type="InterPro" id="IPR003731">
    <property type="entry name" value="Di-Nase_FeMo-co_biosynth"/>
</dbReference>
<name>A0A087IN39_VIBVL</name>
<dbReference type="AlphaFoldDB" id="A0A087IN39"/>
<dbReference type="RefSeq" id="WP_017421480.1">
    <property type="nucleotide sequence ID" value="NZ_CP014637.1"/>
</dbReference>
<dbReference type="InterPro" id="IPR036105">
    <property type="entry name" value="DiNase_FeMo-co_biosyn_sf"/>
</dbReference>
<sequence length="150" mass="16328">MIAIPLHQDKISGHFMKAERFALINSLGEVVAYLANPAFNQAECAKKARCVQQLLAAGVTQLMVKNIGQKSLAKLLSKGVAVYQLAGRCSLHEVSKAVKTPMTSATQGRECRSHSQCGSACRQQSKVNKVATREPNQRVCSPILRIRPRG</sequence>
<evidence type="ECO:0000313" key="3">
    <source>
        <dbReference type="EMBL" id="HAS8539223.1"/>
    </source>
</evidence>
<organism evidence="3">
    <name type="scientific">Vibrio vulnificus</name>
    <dbReference type="NCBI Taxonomy" id="672"/>
    <lineage>
        <taxon>Bacteria</taxon>
        <taxon>Pseudomonadati</taxon>
        <taxon>Pseudomonadota</taxon>
        <taxon>Gammaproteobacteria</taxon>
        <taxon>Vibrionales</taxon>
        <taxon>Vibrionaceae</taxon>
        <taxon>Vibrio</taxon>
    </lineage>
</organism>
<keyword evidence="1" id="KW-0535">Nitrogen fixation</keyword>
<evidence type="ECO:0000256" key="1">
    <source>
        <dbReference type="ARBA" id="ARBA00023231"/>
    </source>
</evidence>
<dbReference type="OrthoDB" id="6215304at2"/>
<reference evidence="3" key="2">
    <citation type="submission" date="2019-01" db="EMBL/GenBank/DDBJ databases">
        <authorList>
            <consortium name="NCBI Pathogen Detection Project"/>
        </authorList>
    </citation>
    <scope>NUCLEOTIDE SEQUENCE</scope>
    <source>
        <strain evidence="3">BCW_3452</strain>
    </source>
</reference>
<evidence type="ECO:0000313" key="4">
    <source>
        <dbReference type="EMBL" id="MBN8124014.1"/>
    </source>
</evidence>
<dbReference type="SUPFAM" id="SSF53146">
    <property type="entry name" value="Nitrogenase accessory factor-like"/>
    <property type="match status" value="1"/>
</dbReference>
<dbReference type="EMBL" id="JAFKOQ010000020">
    <property type="protein sequence ID" value="MBN8124014.1"/>
    <property type="molecule type" value="Genomic_DNA"/>
</dbReference>
<dbReference type="GeneID" id="93897513"/>
<dbReference type="Gene3D" id="3.30.420.130">
    <property type="entry name" value="Dinitrogenase iron-molybdenum cofactor biosynthesis domain"/>
    <property type="match status" value="1"/>
</dbReference>
<dbReference type="EMBL" id="DACRBY010000005">
    <property type="protein sequence ID" value="HAS8539223.1"/>
    <property type="molecule type" value="Genomic_DNA"/>
</dbReference>
<dbReference type="Pfam" id="PF02579">
    <property type="entry name" value="Nitro_FeMo-Co"/>
    <property type="match status" value="1"/>
</dbReference>
<gene>
    <name evidence="3" type="ORF">I7730_05415</name>
    <name evidence="4" type="ORF">J0J18_19905</name>
</gene>
<protein>
    <submittedName>
        <fullName evidence="4">NifB/NifX family molybdenum-iron cluster-binding protein</fullName>
    </submittedName>
</protein>
<dbReference type="Proteomes" id="UP000863257">
    <property type="component" value="Unassembled WGS sequence"/>
</dbReference>
<proteinExistence type="predicted"/>
<feature type="domain" description="Dinitrogenase iron-molybdenum cofactor biosynthesis" evidence="2">
    <location>
        <begin position="9"/>
        <end position="97"/>
    </location>
</feature>
<dbReference type="Proteomes" id="UP000664056">
    <property type="component" value="Unassembled WGS sequence"/>
</dbReference>